<name>A0AAV1KA36_9NEOP</name>
<gene>
    <name evidence="1" type="ORF">PARMNEM_LOCUS789</name>
</gene>
<keyword evidence="2" id="KW-1185">Reference proteome</keyword>
<evidence type="ECO:0000313" key="2">
    <source>
        <dbReference type="Proteomes" id="UP001314205"/>
    </source>
</evidence>
<sequence>MPTTKRKIVRKKVGKTLRDIDDIICLLRDANSDDIPVFVARDLEKLPPVLFDHIDVTRLLKDIVKLQLDINMIKEEYATVENINILKGEVEMLKNASLVNNYRRNVNQRRGAYLIDSFKCHSGPMVLPPMGYDGIIQVNEQIDPSLREPIYRDMGDKINLTEADIVAVQETWLLPHDLAYLRSIDNDFAFTDDDLMASIIESHNVELVFMLGDHNAHPGESFATELLNFCFEQSWSSVDMALLVSDSHTFVSDAHGCRRWLYAGAL</sequence>
<dbReference type="AlphaFoldDB" id="A0AAV1KA36"/>
<accession>A0AAV1KA36</accession>
<comment type="caution">
    <text evidence="1">The sequence shown here is derived from an EMBL/GenBank/DDBJ whole genome shotgun (WGS) entry which is preliminary data.</text>
</comment>
<reference evidence="1 2" key="1">
    <citation type="submission" date="2023-11" db="EMBL/GenBank/DDBJ databases">
        <authorList>
            <person name="Hedman E."/>
            <person name="Englund M."/>
            <person name="Stromberg M."/>
            <person name="Nyberg Akerstrom W."/>
            <person name="Nylinder S."/>
            <person name="Jareborg N."/>
            <person name="Kallberg Y."/>
            <person name="Kronander E."/>
        </authorList>
    </citation>
    <scope>NUCLEOTIDE SEQUENCE [LARGE SCALE GENOMIC DNA]</scope>
</reference>
<evidence type="ECO:0000313" key="1">
    <source>
        <dbReference type="EMBL" id="CAK1578747.1"/>
    </source>
</evidence>
<organism evidence="1 2">
    <name type="scientific">Parnassius mnemosyne</name>
    <name type="common">clouded apollo</name>
    <dbReference type="NCBI Taxonomy" id="213953"/>
    <lineage>
        <taxon>Eukaryota</taxon>
        <taxon>Metazoa</taxon>
        <taxon>Ecdysozoa</taxon>
        <taxon>Arthropoda</taxon>
        <taxon>Hexapoda</taxon>
        <taxon>Insecta</taxon>
        <taxon>Pterygota</taxon>
        <taxon>Neoptera</taxon>
        <taxon>Endopterygota</taxon>
        <taxon>Lepidoptera</taxon>
        <taxon>Glossata</taxon>
        <taxon>Ditrysia</taxon>
        <taxon>Papilionoidea</taxon>
        <taxon>Papilionidae</taxon>
        <taxon>Parnassiinae</taxon>
        <taxon>Parnassini</taxon>
        <taxon>Parnassius</taxon>
        <taxon>Driopa</taxon>
    </lineage>
</organism>
<dbReference type="EMBL" id="CAVLGL010000001">
    <property type="protein sequence ID" value="CAK1578747.1"/>
    <property type="molecule type" value="Genomic_DNA"/>
</dbReference>
<dbReference type="Proteomes" id="UP001314205">
    <property type="component" value="Unassembled WGS sequence"/>
</dbReference>
<proteinExistence type="predicted"/>
<protein>
    <recommendedName>
        <fullName evidence="3">Endonuclease/exonuclease/phosphatase domain-containing protein</fullName>
    </recommendedName>
</protein>
<evidence type="ECO:0008006" key="3">
    <source>
        <dbReference type="Google" id="ProtNLM"/>
    </source>
</evidence>